<protein>
    <submittedName>
        <fullName evidence="2">Uncharacterized protein</fullName>
    </submittedName>
</protein>
<organism evidence="2 3">
    <name type="scientific">Ralstonia insidiosa</name>
    <dbReference type="NCBI Taxonomy" id="190721"/>
    <lineage>
        <taxon>Bacteria</taxon>
        <taxon>Pseudomonadati</taxon>
        <taxon>Pseudomonadota</taxon>
        <taxon>Betaproteobacteria</taxon>
        <taxon>Burkholderiales</taxon>
        <taxon>Burkholderiaceae</taxon>
        <taxon>Ralstonia</taxon>
    </lineage>
</organism>
<accession>A0A192A7R3</accession>
<feature type="signal peptide" evidence="1">
    <location>
        <begin position="1"/>
        <end position="23"/>
    </location>
</feature>
<dbReference type="AlphaFoldDB" id="A0A192A7R3"/>
<feature type="chain" id="PRO_5008251107" evidence="1">
    <location>
        <begin position="24"/>
        <end position="148"/>
    </location>
</feature>
<dbReference type="GeneID" id="61529961"/>
<keyword evidence="3" id="KW-1185">Reference proteome</keyword>
<keyword evidence="2" id="KW-0614">Plasmid</keyword>
<proteinExistence type="predicted"/>
<sequence>MTSTIKASLLLLTMLAFCQAAHAAITTSIDGGTSYIHLGTLTAKECKAVLESPVSASQQFAFDGRILVPDASICHDGIKLAFVRKEAVVRTTKDGVTTWPLGKKDCTKVATRMLETHRPVQVNGTNVTSPELVEATCSKLSNAVTVPL</sequence>
<geneLocation type="plasmid" evidence="3">
    <name>pri-1</name>
</geneLocation>
<evidence type="ECO:0000313" key="3">
    <source>
        <dbReference type="Proteomes" id="UP000078572"/>
    </source>
</evidence>
<gene>
    <name evidence="2" type="ORF">A9Y76_28450</name>
</gene>
<dbReference type="RefSeq" id="WP_024979543.1">
    <property type="nucleotide sequence ID" value="NZ_CP016024.1"/>
</dbReference>
<reference evidence="3" key="1">
    <citation type="submission" date="2016-06" db="EMBL/GenBank/DDBJ databases">
        <authorList>
            <person name="Xu Y."/>
            <person name="Nagy A."/>
            <person name="Yan X."/>
            <person name="Kim S.W."/>
            <person name="Haley B."/>
            <person name="Liu N.T."/>
            <person name="Nou X."/>
        </authorList>
    </citation>
    <scope>NUCLEOTIDE SEQUENCE [LARGE SCALE GENOMIC DNA]</scope>
    <source>
        <strain evidence="3">ATCC 49129</strain>
        <plasmid evidence="3">pri-1</plasmid>
    </source>
</reference>
<keyword evidence="1" id="KW-0732">Signal</keyword>
<dbReference type="EMBL" id="CP016024">
    <property type="protein sequence ID" value="ANJ76520.1"/>
    <property type="molecule type" value="Genomic_DNA"/>
</dbReference>
<dbReference type="OrthoDB" id="9867765at2"/>
<evidence type="ECO:0000313" key="2">
    <source>
        <dbReference type="EMBL" id="ANJ76520.1"/>
    </source>
</evidence>
<name>A0A192A7R3_9RALS</name>
<dbReference type="Proteomes" id="UP000078572">
    <property type="component" value="Plasmid pRI-1"/>
</dbReference>
<evidence type="ECO:0000256" key="1">
    <source>
        <dbReference type="SAM" id="SignalP"/>
    </source>
</evidence>